<dbReference type="AlphaFoldDB" id="A0AAD4N4L1"/>
<dbReference type="GO" id="GO:0045893">
    <property type="term" value="P:positive regulation of DNA-templated transcription"/>
    <property type="evidence" value="ECO:0007669"/>
    <property type="project" value="TreeGrafter"/>
</dbReference>
<organism evidence="3 4">
    <name type="scientific">Ditylenchus destructor</name>
    <dbReference type="NCBI Taxonomy" id="166010"/>
    <lineage>
        <taxon>Eukaryota</taxon>
        <taxon>Metazoa</taxon>
        <taxon>Ecdysozoa</taxon>
        <taxon>Nematoda</taxon>
        <taxon>Chromadorea</taxon>
        <taxon>Rhabditida</taxon>
        <taxon>Tylenchina</taxon>
        <taxon>Tylenchomorpha</taxon>
        <taxon>Sphaerularioidea</taxon>
        <taxon>Anguinidae</taxon>
        <taxon>Anguininae</taxon>
        <taxon>Ditylenchus</taxon>
    </lineage>
</organism>
<dbReference type="PANTHER" id="PTHR46447:SF1">
    <property type="entry name" value="INTERLEUKIN ENHANCER-BINDING FACTOR 2"/>
    <property type="match status" value="1"/>
</dbReference>
<dbReference type="PROSITE" id="PS51703">
    <property type="entry name" value="DZF"/>
    <property type="match status" value="1"/>
</dbReference>
<dbReference type="InterPro" id="IPR049402">
    <property type="entry name" value="DZF_dom_C"/>
</dbReference>
<dbReference type="GO" id="GO:0071013">
    <property type="term" value="C:catalytic step 2 spliceosome"/>
    <property type="evidence" value="ECO:0007669"/>
    <property type="project" value="TreeGrafter"/>
</dbReference>
<gene>
    <name evidence="3" type="ORF">DdX_06776</name>
</gene>
<accession>A0AAD4N4L1</accession>
<comment type="caution">
    <text evidence="3">The sequence shown here is derived from an EMBL/GenBank/DDBJ whole genome shotgun (WGS) entry which is preliminary data.</text>
</comment>
<sequence>MVPIVVSRREEAIDISLAQIRAEREKFCLKRTDTVRLRWTRLLLSLLLIFYYQRVFMKVSLYELNLTISHANHFDIECHYCVMHTRNRTPLPLAQAFKRFFHILSTGMLLPTSPALVDPCDPAVRINYSLSLDDMDNICSTAQTLLRVIWHGGAEAVLGMDAKAVTNVASELTVWNNVVVTPLEKAYSAEEMEPYYGDDIKMEDASGDQTVPAQV</sequence>
<dbReference type="InterPro" id="IPR052134">
    <property type="entry name" value="ILF2"/>
</dbReference>
<proteinExistence type="predicted"/>
<dbReference type="Pfam" id="PF20965">
    <property type="entry name" value="DZF_C"/>
    <property type="match status" value="1"/>
</dbReference>
<dbReference type="GO" id="GO:0003725">
    <property type="term" value="F:double-stranded RNA binding"/>
    <property type="evidence" value="ECO:0007669"/>
    <property type="project" value="TreeGrafter"/>
</dbReference>
<evidence type="ECO:0000313" key="4">
    <source>
        <dbReference type="Proteomes" id="UP001201812"/>
    </source>
</evidence>
<keyword evidence="1" id="KW-0238">DNA-binding</keyword>
<dbReference type="InterPro" id="IPR006561">
    <property type="entry name" value="DZF_dom"/>
</dbReference>
<dbReference type="PANTHER" id="PTHR46447">
    <property type="entry name" value="INTERLEUKIN ENHANCER-BINDING FACTOR"/>
    <property type="match status" value="1"/>
</dbReference>
<evidence type="ECO:0000259" key="2">
    <source>
        <dbReference type="PROSITE" id="PS51703"/>
    </source>
</evidence>
<feature type="domain" description="DZF" evidence="2">
    <location>
        <begin position="1"/>
        <end position="200"/>
    </location>
</feature>
<name>A0AAD4N4L1_9BILA</name>
<protein>
    <submittedName>
        <fullName evidence="3">DZF domain-containing protein</fullName>
    </submittedName>
</protein>
<keyword evidence="4" id="KW-1185">Reference proteome</keyword>
<dbReference type="GO" id="GO:0003677">
    <property type="term" value="F:DNA binding"/>
    <property type="evidence" value="ECO:0007669"/>
    <property type="project" value="UniProtKB-KW"/>
</dbReference>
<dbReference type="Gene3D" id="1.10.1410.40">
    <property type="match status" value="1"/>
</dbReference>
<evidence type="ECO:0000256" key="1">
    <source>
        <dbReference type="ARBA" id="ARBA00023125"/>
    </source>
</evidence>
<dbReference type="EMBL" id="JAKKPZ010000009">
    <property type="protein sequence ID" value="KAI1717051.1"/>
    <property type="molecule type" value="Genomic_DNA"/>
</dbReference>
<dbReference type="Proteomes" id="UP001201812">
    <property type="component" value="Unassembled WGS sequence"/>
</dbReference>
<evidence type="ECO:0000313" key="3">
    <source>
        <dbReference type="EMBL" id="KAI1717051.1"/>
    </source>
</evidence>
<reference evidence="3" key="1">
    <citation type="submission" date="2022-01" db="EMBL/GenBank/DDBJ databases">
        <title>Genome Sequence Resource for Two Populations of Ditylenchus destructor, the Migratory Endoparasitic Phytonematode.</title>
        <authorList>
            <person name="Zhang H."/>
            <person name="Lin R."/>
            <person name="Xie B."/>
        </authorList>
    </citation>
    <scope>NUCLEOTIDE SEQUENCE</scope>
    <source>
        <strain evidence="3">BazhouSP</strain>
    </source>
</reference>
<dbReference type="SMART" id="SM00572">
    <property type="entry name" value="DZF"/>
    <property type="match status" value="1"/>
</dbReference>